<organism evidence="11 12">
    <name type="scientific">Ramlibacter terrae</name>
    <dbReference type="NCBI Taxonomy" id="2732511"/>
    <lineage>
        <taxon>Bacteria</taxon>
        <taxon>Pseudomonadati</taxon>
        <taxon>Pseudomonadota</taxon>
        <taxon>Betaproteobacteria</taxon>
        <taxon>Burkholderiales</taxon>
        <taxon>Comamonadaceae</taxon>
        <taxon>Ramlibacter</taxon>
    </lineage>
</organism>
<comment type="subcellular location">
    <subcellularLocation>
        <location evidence="1">Cell inner membrane</location>
        <topology evidence="1">Single-pass membrane protein</topology>
        <orientation evidence="1">Periplasmic side</orientation>
    </subcellularLocation>
</comment>
<dbReference type="NCBIfam" id="TIGR01352">
    <property type="entry name" value="tonB_Cterm"/>
    <property type="match status" value="1"/>
</dbReference>
<reference evidence="11 12" key="1">
    <citation type="submission" date="2020-05" db="EMBL/GenBank/DDBJ databases">
        <title>Ramlibacter rhizophilus sp. nov., isolated from rhizosphere soil of national flower Mugunghwa from South Korea.</title>
        <authorList>
            <person name="Zheng-Fei Y."/>
            <person name="Huan T."/>
        </authorList>
    </citation>
    <scope>NUCLEOTIDE SEQUENCE [LARGE SCALE GENOMIC DNA]</scope>
    <source>
        <strain evidence="11 12">H242</strain>
    </source>
</reference>
<evidence type="ECO:0000256" key="2">
    <source>
        <dbReference type="ARBA" id="ARBA00006555"/>
    </source>
</evidence>
<evidence type="ECO:0000256" key="4">
    <source>
        <dbReference type="ARBA" id="ARBA00022475"/>
    </source>
</evidence>
<dbReference type="PANTHER" id="PTHR33446">
    <property type="entry name" value="PROTEIN TONB-RELATED"/>
    <property type="match status" value="1"/>
</dbReference>
<comment type="similarity">
    <text evidence="2">Belongs to the TonB family.</text>
</comment>
<dbReference type="PROSITE" id="PS52015">
    <property type="entry name" value="TONB_CTD"/>
    <property type="match status" value="1"/>
</dbReference>
<evidence type="ECO:0000256" key="1">
    <source>
        <dbReference type="ARBA" id="ARBA00004383"/>
    </source>
</evidence>
<evidence type="ECO:0000256" key="7">
    <source>
        <dbReference type="ARBA" id="ARBA00022927"/>
    </source>
</evidence>
<evidence type="ECO:0000256" key="8">
    <source>
        <dbReference type="ARBA" id="ARBA00022989"/>
    </source>
</evidence>
<keyword evidence="12" id="KW-1185">Reference proteome</keyword>
<protein>
    <submittedName>
        <fullName evidence="11">Energy transducer TonB</fullName>
    </submittedName>
</protein>
<feature type="domain" description="TonB C-terminal" evidence="10">
    <location>
        <begin position="1"/>
        <end position="86"/>
    </location>
</feature>
<dbReference type="InterPro" id="IPR006260">
    <property type="entry name" value="TonB/TolA_C"/>
</dbReference>
<dbReference type="Proteomes" id="UP000500826">
    <property type="component" value="Chromosome"/>
</dbReference>
<evidence type="ECO:0000313" key="12">
    <source>
        <dbReference type="Proteomes" id="UP000500826"/>
    </source>
</evidence>
<dbReference type="EMBL" id="CP053418">
    <property type="protein sequence ID" value="QJW83378.1"/>
    <property type="molecule type" value="Genomic_DNA"/>
</dbReference>
<keyword evidence="4" id="KW-1003">Cell membrane</keyword>
<evidence type="ECO:0000256" key="9">
    <source>
        <dbReference type="ARBA" id="ARBA00023136"/>
    </source>
</evidence>
<name>A0ABX6P233_9BURK</name>
<proteinExistence type="inferred from homology"/>
<dbReference type="Pfam" id="PF03544">
    <property type="entry name" value="TonB_C"/>
    <property type="match status" value="1"/>
</dbReference>
<dbReference type="PANTHER" id="PTHR33446:SF2">
    <property type="entry name" value="PROTEIN TONB"/>
    <property type="match status" value="1"/>
</dbReference>
<evidence type="ECO:0000256" key="3">
    <source>
        <dbReference type="ARBA" id="ARBA00022448"/>
    </source>
</evidence>
<evidence type="ECO:0000313" key="11">
    <source>
        <dbReference type="EMBL" id="QJW83378.1"/>
    </source>
</evidence>
<keyword evidence="8" id="KW-1133">Transmembrane helix</keyword>
<keyword evidence="7" id="KW-0653">Protein transport</keyword>
<keyword evidence="5" id="KW-0997">Cell inner membrane</keyword>
<evidence type="ECO:0000256" key="6">
    <source>
        <dbReference type="ARBA" id="ARBA00022692"/>
    </source>
</evidence>
<keyword evidence="9" id="KW-0472">Membrane</keyword>
<keyword evidence="3" id="KW-0813">Transport</keyword>
<dbReference type="InterPro" id="IPR051045">
    <property type="entry name" value="TonB-dependent_transducer"/>
</dbReference>
<dbReference type="Gene3D" id="3.30.1150.10">
    <property type="match status" value="1"/>
</dbReference>
<evidence type="ECO:0000256" key="5">
    <source>
        <dbReference type="ARBA" id="ARBA00022519"/>
    </source>
</evidence>
<sequence length="86" mass="9222">MLKPFVPEYPASALRHEEEGTVQVQARVLASGEVGEARVARSSNSPALDRAAVAAVRRSTFSAARNAAGEPVEAWVTVPFKFVLQD</sequence>
<accession>A0ABX6P233</accession>
<gene>
    <name evidence="11" type="ORF">HK414_01700</name>
</gene>
<evidence type="ECO:0000259" key="10">
    <source>
        <dbReference type="PROSITE" id="PS52015"/>
    </source>
</evidence>
<keyword evidence="6" id="KW-0812">Transmembrane</keyword>
<dbReference type="InterPro" id="IPR037682">
    <property type="entry name" value="TonB_C"/>
</dbReference>
<dbReference type="SUPFAM" id="SSF74653">
    <property type="entry name" value="TolA/TonB C-terminal domain"/>
    <property type="match status" value="1"/>
</dbReference>